<dbReference type="Proteomes" id="UP000237105">
    <property type="component" value="Unassembled WGS sequence"/>
</dbReference>
<dbReference type="InterPro" id="IPR025422">
    <property type="entry name" value="TGA_domain"/>
</dbReference>
<dbReference type="STRING" id="3476.A0A2P5CLA4"/>
<dbReference type="PANTHER" id="PTHR46354">
    <property type="entry name" value="DOG1 DOMAIN-CONTAINING PROTEIN"/>
    <property type="match status" value="1"/>
</dbReference>
<evidence type="ECO:0000259" key="1">
    <source>
        <dbReference type="PROSITE" id="PS51806"/>
    </source>
</evidence>
<dbReference type="EMBL" id="JXTB01000118">
    <property type="protein sequence ID" value="PON61823.1"/>
    <property type="molecule type" value="Genomic_DNA"/>
</dbReference>
<dbReference type="PANTHER" id="PTHR46354:SF4">
    <property type="entry name" value="PROTEIN DOG1-LIKE 3"/>
    <property type="match status" value="1"/>
</dbReference>
<reference evidence="3" key="1">
    <citation type="submission" date="2016-06" db="EMBL/GenBank/DDBJ databases">
        <title>Parallel loss of symbiosis genes in relatives of nitrogen-fixing non-legume Parasponia.</title>
        <authorList>
            <person name="Van Velzen R."/>
            <person name="Holmer R."/>
            <person name="Bu F."/>
            <person name="Rutten L."/>
            <person name="Van Zeijl A."/>
            <person name="Liu W."/>
            <person name="Santuari L."/>
            <person name="Cao Q."/>
            <person name="Sharma T."/>
            <person name="Shen D."/>
            <person name="Roswanjaya Y."/>
            <person name="Wardhani T."/>
            <person name="Kalhor M.S."/>
            <person name="Jansen J."/>
            <person name="Van den Hoogen J."/>
            <person name="Gungor B."/>
            <person name="Hartog M."/>
            <person name="Hontelez J."/>
            <person name="Verver J."/>
            <person name="Yang W.-C."/>
            <person name="Schijlen E."/>
            <person name="Repin R."/>
            <person name="Schilthuizen M."/>
            <person name="Schranz E."/>
            <person name="Heidstra R."/>
            <person name="Miyata K."/>
            <person name="Fedorova E."/>
            <person name="Kohlen W."/>
            <person name="Bisseling T."/>
            <person name="Smit S."/>
            <person name="Geurts R."/>
        </authorList>
    </citation>
    <scope>NUCLEOTIDE SEQUENCE [LARGE SCALE GENOMIC DNA]</scope>
    <source>
        <strain evidence="3">cv. WU1-14</strain>
    </source>
</reference>
<dbReference type="PROSITE" id="PS51806">
    <property type="entry name" value="DOG1"/>
    <property type="match status" value="1"/>
</dbReference>
<dbReference type="OrthoDB" id="542841at2759"/>
<accession>A0A2P5CLA4</accession>
<dbReference type="Pfam" id="PF14144">
    <property type="entry name" value="DOG1"/>
    <property type="match status" value="1"/>
</dbReference>
<name>A0A2P5CLA4_PARAD</name>
<gene>
    <name evidence="2" type="ORF">PanWU01x14_142410</name>
</gene>
<protein>
    <submittedName>
        <fullName evidence="2">TGA transcription factor</fullName>
    </submittedName>
</protein>
<evidence type="ECO:0000313" key="2">
    <source>
        <dbReference type="EMBL" id="PON61823.1"/>
    </source>
</evidence>
<dbReference type="InterPro" id="IPR051886">
    <property type="entry name" value="Seed_Dev/Stress_Resp_Reg"/>
</dbReference>
<organism evidence="2 3">
    <name type="scientific">Parasponia andersonii</name>
    <name type="common">Sponia andersonii</name>
    <dbReference type="NCBI Taxonomy" id="3476"/>
    <lineage>
        <taxon>Eukaryota</taxon>
        <taxon>Viridiplantae</taxon>
        <taxon>Streptophyta</taxon>
        <taxon>Embryophyta</taxon>
        <taxon>Tracheophyta</taxon>
        <taxon>Spermatophyta</taxon>
        <taxon>Magnoliopsida</taxon>
        <taxon>eudicotyledons</taxon>
        <taxon>Gunneridae</taxon>
        <taxon>Pentapetalae</taxon>
        <taxon>rosids</taxon>
        <taxon>fabids</taxon>
        <taxon>Rosales</taxon>
        <taxon>Cannabaceae</taxon>
        <taxon>Parasponia</taxon>
    </lineage>
</organism>
<dbReference type="GO" id="GO:0006351">
    <property type="term" value="P:DNA-templated transcription"/>
    <property type="evidence" value="ECO:0007669"/>
    <property type="project" value="InterPro"/>
</dbReference>
<dbReference type="GO" id="GO:0043565">
    <property type="term" value="F:sequence-specific DNA binding"/>
    <property type="evidence" value="ECO:0007669"/>
    <property type="project" value="InterPro"/>
</dbReference>
<dbReference type="AlphaFoldDB" id="A0A2P5CLA4"/>
<keyword evidence="3" id="KW-1185">Reference proteome</keyword>
<feature type="domain" description="DOG1" evidence="1">
    <location>
        <begin position="22"/>
        <end position="270"/>
    </location>
</feature>
<sequence>MSLAPSSATYLASAIRNHSPEHESFQKFYEYWLTEQNNHLQDLISAANSTPDEPTLCSLIDRVLKHYEDYYKAKAMWSKHDVLAMLTPSWRSSLEEAFLWIGGWRPSMAFHLLYSKSGLQLEATAGSVGGWLKGMTMARDLASLSPGQLSRLDESQKKTIKEEKDITEKMAKKQEKVAGPDMVELSHLVTERIMSQGEPADQTEPNRVESVLVPKERGLEEVLQRADDLRLRTLKGVIEVLTPDQAVHFLIAAAELHLRLHEWGRKRDADHSHH</sequence>
<proteinExistence type="predicted"/>
<comment type="caution">
    <text evidence="2">The sequence shown here is derived from an EMBL/GenBank/DDBJ whole genome shotgun (WGS) entry which is preliminary data.</text>
</comment>
<evidence type="ECO:0000313" key="3">
    <source>
        <dbReference type="Proteomes" id="UP000237105"/>
    </source>
</evidence>